<feature type="compositionally biased region" description="Polar residues" evidence="23">
    <location>
        <begin position="146"/>
        <end position="155"/>
    </location>
</feature>
<feature type="region of interest" description="Disordered" evidence="23">
    <location>
        <begin position="3817"/>
        <end position="3921"/>
    </location>
</feature>
<feature type="compositionally biased region" description="Basic residues" evidence="23">
    <location>
        <begin position="3897"/>
        <end position="3906"/>
    </location>
</feature>
<feature type="region of interest" description="Disordered" evidence="23">
    <location>
        <begin position="2092"/>
        <end position="2203"/>
    </location>
</feature>
<dbReference type="PROSITE" id="PS50280">
    <property type="entry name" value="SET"/>
    <property type="match status" value="1"/>
</dbReference>
<feature type="compositionally biased region" description="Basic and acidic residues" evidence="23">
    <location>
        <begin position="1617"/>
        <end position="1628"/>
    </location>
</feature>
<dbReference type="PROSITE" id="PS50240">
    <property type="entry name" value="TRYPSIN_DOM"/>
    <property type="match status" value="1"/>
</dbReference>
<evidence type="ECO:0000256" key="14">
    <source>
        <dbReference type="ARBA" id="ARBA00022853"/>
    </source>
</evidence>
<dbReference type="Pfam" id="PF00227">
    <property type="entry name" value="Proteasome"/>
    <property type="match status" value="1"/>
</dbReference>
<evidence type="ECO:0000256" key="4">
    <source>
        <dbReference type="ARBA" id="ARBA00021341"/>
    </source>
</evidence>
<evidence type="ECO:0000259" key="27">
    <source>
        <dbReference type="PROSITE" id="PS50280"/>
    </source>
</evidence>
<evidence type="ECO:0000313" key="31">
    <source>
        <dbReference type="RefSeq" id="XP_027201452.1"/>
    </source>
</evidence>
<evidence type="ECO:0000256" key="3">
    <source>
        <dbReference type="ARBA" id="ARBA00004496"/>
    </source>
</evidence>
<feature type="compositionally biased region" description="Low complexity" evidence="23">
    <location>
        <begin position="2380"/>
        <end position="2390"/>
    </location>
</feature>
<feature type="compositionally biased region" description="Polar residues" evidence="23">
    <location>
        <begin position="1091"/>
        <end position="1104"/>
    </location>
</feature>
<dbReference type="GO" id="GO:0008270">
    <property type="term" value="F:zinc ion binding"/>
    <property type="evidence" value="ECO:0007669"/>
    <property type="project" value="UniProtKB-KW"/>
</dbReference>
<dbReference type="PROSITE" id="PS00388">
    <property type="entry name" value="PROTEASOME_ALPHA_1"/>
    <property type="match status" value="1"/>
</dbReference>
<keyword evidence="12 20" id="KW-0863">Zinc-finger</keyword>
<keyword evidence="16" id="KW-0805">Transcription regulation</keyword>
<evidence type="ECO:0000256" key="2">
    <source>
        <dbReference type="ARBA" id="ARBA00004123"/>
    </source>
</evidence>
<keyword evidence="7" id="KW-0489">Methyltransferase</keyword>
<keyword evidence="8" id="KW-0808">Transferase</keyword>
<dbReference type="PANTHER" id="PTHR45888:SF6">
    <property type="entry name" value="HL01030P-RELATED"/>
    <property type="match status" value="1"/>
</dbReference>
<dbReference type="InterPro" id="IPR034732">
    <property type="entry name" value="EPHD"/>
</dbReference>
<name>A0A6P6Y7S5_DERPT</name>
<feature type="compositionally biased region" description="Low complexity" evidence="23">
    <location>
        <begin position="2702"/>
        <end position="2723"/>
    </location>
</feature>
<dbReference type="PROSITE" id="PS51542">
    <property type="entry name" value="FYRN"/>
    <property type="match status" value="1"/>
</dbReference>
<feature type="domain" description="PHD-type" evidence="25">
    <location>
        <begin position="1302"/>
        <end position="1357"/>
    </location>
</feature>
<feature type="compositionally biased region" description="Polar residues" evidence="23">
    <location>
        <begin position="2248"/>
        <end position="2294"/>
    </location>
</feature>
<sequence length="4956" mass="555659">MFCNKRQRYYSFDMIIDDDQNHIYDDYMLLIINNKQTKFSLFKCLIQLSLLLSLLLGIGDCLKIRPKQCSNAIGEQGTCMFVWECIKTEGKHLGTCADGFLFGSCCGHNDQINSIPNDIPVVTVTSASTTTTTISSTTTNKLRPGSHQSNITGVSTTTTTKKPWINSTITTEIPVTLSSSLSSSHHHHYPYHKPSYTTSQKPWIIYTGRPNINNNNIPITTTKRPTWPIIIVNNNKPLITSNTSSSWNIVKPPPPLQTITNHQPITNGIGHWTLTAATSTTAATSSSTNDQYSGLSNPISINIDNNTAATNIISLSESSSIPTTTTTTTTNEPIPLSSTTTTTTASTTTTTPSITTTTTISSLNGKLEQCGITQLKPRTKVVGGKNSAFGAWPWQVSVRRISFFGFSSTHRCGGALLNNQWIATAGHCVDDLLLTQIRIRVGEYDFSSSREPYPHLERSVKQKIVHPKYNFFTYENDLALVQLEQPIDFLPHISPICLPPDNIELLGRNATVTGWGRLSEGGVLPTVLQEVRVPIISNDRCKNMFLSAGRHEYIPDIFMCAGYDAGGHDSCQGDSGGPLQARRYDSRTTIFSPEGRLYQVEYAMEAIQHAGTCLGILASDGIVLAAEKRNPNKLLDDVITSEKIYKLYDDMACSVAGITSDANVLTNELRLIAQRHLLQYGESIPCERIVSWLCDIKQAYTQYGGKRPFGVSVLYMGWDKHYGFQLYQSDPSGNYSGWKATCIGNNSSAAVALLKQEYKEGETNLKQALELTIRVLSKTLDTTKLTEDKIEIVTLTRENGKSKIRMLPASEITKYIKSYEKDEAQKAEAAKKEKERKEEEEEETTTTTTSSTISSTNANAAVTETTTTKRTSGRLRKVDSGKVPIHQKNLFPGRPGRNNRPKRKFAQNLILNFSDSSTTIIKSESIIEKSEEILIETKQPSPSPPQQEEQKSISTSSTIESTANETIDQNDIGELKDPSTDSVVDESGDLLLDVSSSELITETLSGQMDHSSIHRSSSSPSTNEPDSILINNNNNSVSILAETNISTDDKIVTAKKKLNISGKIKGKLSGNRRNKTIEYRKKRGPKGKFKNYNSTNTTSATVGLSSSSSSYASISFYNGGYQQSTNNNSSNMNNQQLTTTSITDNNSQDDNGGIENKIILCSSKDNFLLSQDICVNCGSLGKGDDGRLIACAQCGQCYHLFCAQDSQPTKITKTMLNKGWRCLECTVCEGCGKATDDSRLLLCDDCDISYHTYCLEPPLEEVPQGTWKCQWCAICTNCQSTKPGFHSEWQENYTLCGPCASQQKCSICKLNYNENDLIIQCIQCQRWLHSKCDSLMDENECEIASSIGYQCLNCRPLNELPSYIQARKNGTLRTIFNKKRQEERNDPELMKKSEQQQQQQKEVSGLDQFDSNINRNEDLNNQTNSMKLLSKYHLVDGIYLSETGLAMIKSQQIEQPKKTRSKRKNNKDDQQDDQQQSTNGNKEQDITDNNNDNESEEEKKKRLRRLRLDKLGIGGFLIKQRGGSNGGGGNNNRFDETSQDFNNNNGNYFEPTRSTTPENASSSGTGGENSRRRRRRINKKKNQLQDQYPSYLQEAFFGKDLLDVITTASTAANNSKEMFDENDGKESNNDDDNDIDDIDGDEESISKDAIVDLNSLNLGLDNKTTTTTTTVTNGQNIVKNNDDLNFFGENFAVDDLISPVDLFDKLFNDDDENELLNELSVATDGDANDIDGGNNPDDQIVNDIDDDVIGGCGDNKSNIVVDNVTTSVSEQQQQQQTNKMNSMDDILDPGFNFGSLNASDGLPQMDSKDVEDFLVMSNNSMPVTDVVDVVVAPPPSMPPASLPPQLVAAPSTPHPNLPIQQQQTEMIPHHHHHQHGHHGHHHPLPHPHHQHHPSQQIMAPNMSGNELSTPVTPVIMNDSISNLHQQFSNTFDSLPPNHPQHLQHPHPHHAPPPNHTMAQQQASMVPPQQSFKPHPQQQQPLPIPPSNHQDNYYHHNIPQQPPPPPPPSSQIVSNVSVTETDSEPGTSQGQKNFIKWEAEEALGRYATISAVLYANVNHTNLKHEFPEWSNRLKQIHKIWRQLSTEQRQPWLQMARDNRSAQKKNQTEMINKTMDSGNNNGKKMDTGYHNHPQQQQQQSASQLPPPPSPLPSSSGNGGGDYHHHHQATKMYSSPPIGGPIISQMSPNPTMMQQQQPVANQQQQHPMSPIILSPRLRPYNAEQVSVSGGYPQQQSSTITTQHMVRPPFSPSHQSSPNIGNVTSVDIGQQSYQSSSMSPAGQRSQSPYIQQPSTPNPYITPVRTPFSPSSSTTGHHQHHHAHHQQQQQPGTPHQTDPYSSMPSSVSSQPLMAPSTPDSPYGPIQQQQQSSVMTPSTPQPQPQSPAQLVQQQSPITSDNSMIYARSPRPSLSTINNSNNTPPIVAASNQQQQIRCHSFDESYGGGRQSQPQMYSPQYMQQTQQQQNPFQNDSYGNMNSPVTCQADTSGGGGIKVQMMRPGGPRQPLPPGQSLNQQQQQPPMIRRALSDPYNSGGAGVGIPVGNPIRSQQQQQYVQPKMDEIDNGQNKQHLRNLLQVHQMRRSDSLQSTPSPSNTPQPQLQQQQQRPPIWSTDQQQVNNFRQPMSPIMAPRMSSRMPYQSSMDPNQQQQQQQQNYRFRSNIDSAQQRPMTMMGPGIVRYPPPSTTSSQQSFNVRFTSSQQQLGKPRSQQQWNNPNVPSSSPISTQQPIRMPIQSCSPNDSMIRPSQSPLSSTNIKPEMIDNQDLDMSSKQQSTSSSSSLIVGNVVETVDETIVGGSSSGVGVGVDSLAVDDDELLQLGNDFNILEYADPDASMDGRSVGKTSIFDELDEKDDMLANENKEKSGKKIDVVKNENVDQQQQQSQQQIHPTTTTAVTFQRQQSHLQQQQSQQPPRMIKSESQPQQQQGQYFSSDSLLSDDDFERLKNDFFNDEQPQQQQPQQPTGYQQQQQQQSTMMQSNQMSQLATHPQQQQQQPILHQQQRQQYNPNNAVGGWPSPQQQNRLPYQPQQQRMHIRTMLPQQQQAMMGRPQHMMPQMYPNTGPGGGQRIMLQQQQQQPVQNPHLLQQQQQMSHARMIQQQQQQHHRPPMPGVGNVDDYNEMTQQQNSMLQRQKTLETEIAQMRKTKKSLNARQRQCRKNQNELNEMDAEELARVTQRIHDVQKQLDQVRKYNKQNNIIPDKRKTSTATSAAAASSNTLPHSPGANRTQTPPTTRLVNSPSLAALSSNQSGPNTPLAGISSTTPQSPSLINQSPSSSSSLMQNNSPVMSGLHSPATVAATMPQSPMTIDQSSMIVTSNVVGIRPQIVQDDNNPFSDVYLQKEKKQQQQQSIYHQQQYQSGFDDGQQQQQYYQHPGQSPYQRNSSLSSFPPPQSPVQTYPQRFPGPSGPINTHFVQQQQSGQIQQQQSVPNYQQQQQIRRPPPPPYPGNPQQQQQQQHPGYCPPSPVVVGGGGYRSPHPSQQLRMPMRNPIPPSQPQQPSLSSQTIDPSIMQPTTTVAATHYQDPGHMQMMQQSYQQQQQQMNPMMDPSMIGGGGGVPIVGEAETTMEFTLSEQGNGVDNESDPFTFLKENAMDSENKQSSQQQVEPVQEPIQEILISSENNDNNLQQQQQQQSSSSDSNQQQQSSSDIVETVNHSTADDSSDHLPDERNDDHNSNQSGIAAAIEESPAILSTNQIQSDTSKQPQPQQQSSDDDDAHSIKQNALLKKLLQNCPSADHLKSLALSNQQQQQQQQISTNDQNLNKQESLPTAISSLSAVISNETSEIESKSSTTISLIETTAANVETKDSTTISTAPVENAVPVTVPIPATTINESSTTPTTPTLPVKKPSYLDIRRAQLEREPTPPPEDKPKRKRTVKRKESQKSIDSQDSTSQDVFSNNSNQTTMTKTKKRPRKSSQTKCDENSNDSTSTSNEKLLTSIINHFRTLPAVQIVEPDIQVNLNVCLPPDSSTNGFNSSSSSMLSRKKTQLKGCYGNAYLPTQIDYYSYYPFGPNRPTPNMIPTNSTTMLNSNQKVGYYQEEFGRSFMDNFNKDESTLLSFNNNDIKDESFSLYSRDIDSPETIVSSSSPECMLYNQPKDEYNRMKYINDNSDNDHEDDDDDDDYFNDQEDRKSPFITFLPIRPLPLYSDNGENNKENELKNHHHQNHSQKTKSTLMNKYGHNQQQQQQQLPLKEYDNNAQVEITLMINPKHNIKEVMEALAKLLKLKTTFTYNVEKSSSSITTTEVIEIKNSNKICCKYCHCTLDNDRSMIGGDNLTIMDDNDQFCNKECFKNYTLTNVKLKSDNNNFSIKHEDMDIINDESMDIAEPELLSIFNSGTGGGNNLDNNSEPSTDIESIISINEKHWKNTRYLYWNNDSFKRKNIVATMVDDNDNSAIKLEDMNDTNDDNDNETVEELLDRLEICLKPNRTSQEKRQCIFCHELGDGCADGPSRLLNMDVDKWVHLNCALWSYEVYEMCNGALMNVDQAYNRAMNSVCVKCSKLGASIKCFRLRCNNSYHFPCAIKEKCVFYTDKTLFCPTHSAKGLPFLNAEEMNSFVVNRKVYINRDEQKQIAAMLHHGDDNNLMRIGSLIFLNIGQLLPHQLQNFHTETCIYPIGYKVSRFYWSPRHLGKRCQYICSIAERNERPLFIIEVKEDGYETILYEASTPKLAWEKIIKSIVQLREQAQTIKVFFDFITGEDLFGLKEPSIVRILESLPGIDQLDDYKLRYGRSPWYELPLAINPSGCARSEPFKRFHYKRPHTLHISSTSVHHHHYHHQYHYHNHRLSTLPSPLINTDCSSSSSSLSLYVKPFAPSKVSQYRKMKLEWRNNVSLGRSQIQGLGLYAKKDIEKHTMIIEYTGLIIRNHIADRNERIYEQHNRGIYMFRLDDNRIIDATLQGGLARYVNHSCDPNCVTDCVQIDRENKILIVANRKIQKGEELTYDYKFDVEDDQHKIPCLCGAANCRKWMN</sequence>
<dbReference type="Gene3D" id="2.60.120.650">
    <property type="entry name" value="Cupin"/>
    <property type="match status" value="1"/>
</dbReference>
<feature type="compositionally biased region" description="Polar residues" evidence="23">
    <location>
        <begin position="2102"/>
        <end position="2120"/>
    </location>
</feature>
<comment type="similarity">
    <text evidence="21">Belongs to the peptidase T1A family.</text>
</comment>
<feature type="compositionally biased region" description="Low complexity" evidence="23">
    <location>
        <begin position="845"/>
        <end position="870"/>
    </location>
</feature>
<feature type="domain" description="SET" evidence="27">
    <location>
        <begin position="4816"/>
        <end position="4932"/>
    </location>
</feature>
<dbReference type="GO" id="GO:0019773">
    <property type="term" value="C:proteasome core complex, alpha-subunit complex"/>
    <property type="evidence" value="ECO:0007669"/>
    <property type="project" value="UniProtKB-UniRule"/>
</dbReference>
<dbReference type="InterPro" id="IPR001214">
    <property type="entry name" value="SET_dom"/>
</dbReference>
<feature type="compositionally biased region" description="Basic and acidic residues" evidence="23">
    <location>
        <begin position="1379"/>
        <end position="1394"/>
    </location>
</feature>
<evidence type="ECO:0000256" key="12">
    <source>
        <dbReference type="ARBA" id="ARBA00022771"/>
    </source>
</evidence>
<dbReference type="Gene3D" id="2.170.270.10">
    <property type="entry name" value="SET domain"/>
    <property type="match status" value="1"/>
</dbReference>
<dbReference type="InterPro" id="IPR036910">
    <property type="entry name" value="HMG_box_dom_sf"/>
</dbReference>
<feature type="compositionally biased region" description="Polar residues" evidence="23">
    <location>
        <begin position="2631"/>
        <end position="2640"/>
    </location>
</feature>
<dbReference type="GO" id="GO:0005737">
    <property type="term" value="C:cytoplasm"/>
    <property type="evidence" value="ECO:0007669"/>
    <property type="project" value="UniProtKB-SubCell"/>
</dbReference>
<dbReference type="Pfam" id="PF00089">
    <property type="entry name" value="Trypsin"/>
    <property type="match status" value="1"/>
</dbReference>
<dbReference type="InterPro" id="IPR011011">
    <property type="entry name" value="Znf_FYVE_PHD"/>
</dbReference>
<feature type="compositionally biased region" description="Low complexity" evidence="23">
    <location>
        <begin position="2321"/>
        <end position="2344"/>
    </location>
</feature>
<dbReference type="SMART" id="SM00542">
    <property type="entry name" value="FYRC"/>
    <property type="match status" value="1"/>
</dbReference>
<feature type="region of interest" description="Disordered" evidence="23">
    <location>
        <begin position="1927"/>
        <end position="2032"/>
    </location>
</feature>
<feature type="compositionally biased region" description="Low complexity" evidence="23">
    <location>
        <begin position="1125"/>
        <end position="1141"/>
    </location>
</feature>
<dbReference type="SUPFAM" id="SSF50494">
    <property type="entry name" value="Trypsin-like serine proteases"/>
    <property type="match status" value="1"/>
</dbReference>
<keyword evidence="18" id="KW-0804">Transcription</keyword>
<feature type="region of interest" description="Disordered" evidence="23">
    <location>
        <begin position="1451"/>
        <end position="1503"/>
    </location>
</feature>
<dbReference type="InterPro" id="IPR000426">
    <property type="entry name" value="Proteasome_asu_N"/>
</dbReference>
<keyword evidence="24" id="KW-0472">Membrane</keyword>
<feature type="domain" description="Peptidase S1" evidence="26">
    <location>
        <begin position="381"/>
        <end position="698"/>
    </location>
</feature>
<evidence type="ECO:0000256" key="8">
    <source>
        <dbReference type="ARBA" id="ARBA00022679"/>
    </source>
</evidence>
<feature type="compositionally biased region" description="Low complexity" evidence="23">
    <location>
        <begin position="2355"/>
        <end position="2372"/>
    </location>
</feature>
<keyword evidence="6" id="KW-0597">Phosphoprotein</keyword>
<feature type="region of interest" description="Disordered" evidence="23">
    <location>
        <begin position="3184"/>
        <end position="3283"/>
    </location>
</feature>
<dbReference type="InterPro" id="IPR003889">
    <property type="entry name" value="FYrich_C"/>
</dbReference>
<dbReference type="GO" id="GO:0045944">
    <property type="term" value="P:positive regulation of transcription by RNA polymerase II"/>
    <property type="evidence" value="ECO:0007669"/>
    <property type="project" value="TreeGrafter"/>
</dbReference>
<dbReference type="InterPro" id="IPR033116">
    <property type="entry name" value="TRYPSIN_SER"/>
</dbReference>
<dbReference type="SMART" id="SM00020">
    <property type="entry name" value="Tryp_SPc"/>
    <property type="match status" value="1"/>
</dbReference>
<dbReference type="PROSITE" id="PS00135">
    <property type="entry name" value="TRYPSIN_SER"/>
    <property type="match status" value="1"/>
</dbReference>
<feature type="compositionally biased region" description="Basic and acidic residues" evidence="23">
    <location>
        <begin position="827"/>
        <end position="837"/>
    </location>
</feature>
<dbReference type="GO" id="GO:0032259">
    <property type="term" value="P:methylation"/>
    <property type="evidence" value="ECO:0007669"/>
    <property type="project" value="UniProtKB-KW"/>
</dbReference>
<feature type="compositionally biased region" description="Polar residues" evidence="23">
    <location>
        <begin position="2728"/>
        <end position="2749"/>
    </location>
</feature>
<feature type="domain" description="PHD-type" evidence="29">
    <location>
        <begin position="4421"/>
        <end position="4529"/>
    </location>
</feature>
<feature type="compositionally biased region" description="Basic and acidic residues" evidence="23">
    <location>
        <begin position="3842"/>
        <end position="3860"/>
    </location>
</feature>
<evidence type="ECO:0000256" key="24">
    <source>
        <dbReference type="SAM" id="Phobius"/>
    </source>
</evidence>
<dbReference type="InterPro" id="IPR046341">
    <property type="entry name" value="SET_dom_sf"/>
</dbReference>
<evidence type="ECO:0000256" key="23">
    <source>
        <dbReference type="SAM" id="MobiDB-lite"/>
    </source>
</evidence>
<dbReference type="InterPro" id="IPR001314">
    <property type="entry name" value="Peptidase_S1A"/>
</dbReference>
<dbReference type="PROSITE" id="PS50868">
    <property type="entry name" value="POST_SET"/>
    <property type="match status" value="1"/>
</dbReference>
<dbReference type="OMA" id="AWSERCK"/>
<dbReference type="Pfam" id="PF10584">
    <property type="entry name" value="Proteasome_A_N"/>
    <property type="match status" value="1"/>
</dbReference>
<feature type="region of interest" description="Disordered" evidence="23">
    <location>
        <begin position="2673"/>
        <end position="2750"/>
    </location>
</feature>
<dbReference type="SMART" id="SM00508">
    <property type="entry name" value="PostSET"/>
    <property type="match status" value="1"/>
</dbReference>
<feature type="compositionally biased region" description="Acidic residues" evidence="23">
    <location>
        <begin position="1629"/>
        <end position="1641"/>
    </location>
</feature>
<dbReference type="GO" id="GO:0042800">
    <property type="term" value="F:histone H3K4 methyltransferase activity"/>
    <property type="evidence" value="ECO:0007669"/>
    <property type="project" value="TreeGrafter"/>
</dbReference>
<dbReference type="FunFam" id="1.10.30.10:FF:000009">
    <property type="entry name" value="Histone-lysine N-methyltransferase"/>
    <property type="match status" value="1"/>
</dbReference>
<feature type="region of interest" description="Disordered" evidence="23">
    <location>
        <begin position="135"/>
        <end position="156"/>
    </location>
</feature>
<feature type="compositionally biased region" description="Low complexity" evidence="23">
    <location>
        <begin position="3197"/>
        <end position="3209"/>
    </location>
</feature>
<keyword evidence="30" id="KW-1185">Reference proteome</keyword>
<feature type="domain" description="Post-SET" evidence="28">
    <location>
        <begin position="4940"/>
        <end position="4956"/>
    </location>
</feature>
<dbReference type="InterPro" id="IPR023332">
    <property type="entry name" value="Proteasome_alpha-type"/>
</dbReference>
<dbReference type="GO" id="GO:0003713">
    <property type="term" value="F:transcription coactivator activity"/>
    <property type="evidence" value="ECO:0007669"/>
    <property type="project" value="TreeGrafter"/>
</dbReference>
<dbReference type="SUPFAM" id="SSF57903">
    <property type="entry name" value="FYVE/PHD zinc finger"/>
    <property type="match status" value="3"/>
</dbReference>
<dbReference type="CDD" id="cd00190">
    <property type="entry name" value="Tryp_SPc"/>
    <property type="match status" value="1"/>
</dbReference>
<dbReference type="InterPro" id="IPR001353">
    <property type="entry name" value="Proteasome_sua/b"/>
</dbReference>
<feature type="region of interest" description="Disordered" evidence="23">
    <location>
        <begin position="2575"/>
        <end position="2604"/>
    </location>
</feature>
<feature type="region of interest" description="Disordered" evidence="23">
    <location>
        <begin position="2481"/>
        <end position="2551"/>
    </location>
</feature>
<dbReference type="OrthoDB" id="308383at2759"/>
<feature type="compositionally biased region" description="Low complexity" evidence="23">
    <location>
        <begin position="3439"/>
        <end position="3450"/>
    </location>
</feature>
<feature type="region of interest" description="Disordered" evidence="23">
    <location>
        <begin position="3614"/>
        <end position="3666"/>
    </location>
</feature>
<dbReference type="CDD" id="cd15514">
    <property type="entry name" value="PHD6_KMT2C_like"/>
    <property type="match status" value="1"/>
</dbReference>
<feature type="compositionally biased region" description="Low complexity" evidence="23">
    <location>
        <begin position="1014"/>
        <end position="1030"/>
    </location>
</feature>
<evidence type="ECO:0000256" key="16">
    <source>
        <dbReference type="ARBA" id="ARBA00023015"/>
    </source>
</evidence>
<feature type="region of interest" description="Disordered" evidence="23">
    <location>
        <begin position="827"/>
        <end position="901"/>
    </location>
</feature>
<evidence type="ECO:0000256" key="7">
    <source>
        <dbReference type="ARBA" id="ARBA00022603"/>
    </source>
</evidence>
<feature type="domain" description="PHD-type" evidence="25">
    <location>
        <begin position="1222"/>
        <end position="1275"/>
    </location>
</feature>
<dbReference type="InterPro" id="IPR003888">
    <property type="entry name" value="FYrich_N"/>
</dbReference>
<dbReference type="InterPro" id="IPR003616">
    <property type="entry name" value="Post-SET_dom"/>
</dbReference>
<feature type="compositionally biased region" description="Polar residues" evidence="23">
    <location>
        <begin position="2011"/>
        <end position="2031"/>
    </location>
</feature>
<feature type="region of interest" description="Disordered" evidence="23">
    <location>
        <begin position="2945"/>
        <end position="3016"/>
    </location>
</feature>
<feature type="region of interest" description="Disordered" evidence="23">
    <location>
        <begin position="1615"/>
        <end position="1641"/>
    </location>
</feature>
<evidence type="ECO:0000256" key="11">
    <source>
        <dbReference type="ARBA" id="ARBA00022737"/>
    </source>
</evidence>
<feature type="region of interest" description="Disordered" evidence="23">
    <location>
        <begin position="1867"/>
        <end position="1912"/>
    </location>
</feature>
<feature type="region of interest" description="Disordered" evidence="23">
    <location>
        <begin position="2887"/>
        <end position="2929"/>
    </location>
</feature>
<keyword evidence="17" id="KW-1015">Disulfide bond</keyword>
<evidence type="ECO:0000259" key="28">
    <source>
        <dbReference type="PROSITE" id="PS50868"/>
    </source>
</evidence>
<comment type="subcellular location">
    <subcellularLocation>
        <location evidence="3">Cytoplasm</location>
    </subcellularLocation>
    <subcellularLocation>
        <location evidence="2">Nucleus</location>
    </subcellularLocation>
</comment>
<keyword evidence="9" id="KW-0949">S-adenosyl-L-methionine</keyword>
<evidence type="ECO:0000256" key="19">
    <source>
        <dbReference type="ARBA" id="ARBA00023242"/>
    </source>
</evidence>
<dbReference type="SMART" id="SM00317">
    <property type="entry name" value="SET"/>
    <property type="match status" value="1"/>
</dbReference>
<evidence type="ECO:0000256" key="1">
    <source>
        <dbReference type="ARBA" id="ARBA00002000"/>
    </source>
</evidence>
<dbReference type="InParanoid" id="A0A6P6Y7S5"/>
<feature type="compositionally biased region" description="Low complexity" evidence="23">
    <location>
        <begin position="3406"/>
        <end position="3429"/>
    </location>
</feature>
<dbReference type="PROSITE" id="PS51805">
    <property type="entry name" value="EPHD"/>
    <property type="match status" value="1"/>
</dbReference>
<feature type="compositionally biased region" description="Low complexity" evidence="23">
    <location>
        <begin position="3614"/>
        <end position="3638"/>
    </location>
</feature>
<keyword evidence="13" id="KW-0862">Zinc</keyword>
<feature type="region of interest" description="Disordered" evidence="23">
    <location>
        <begin position="1379"/>
        <end position="1419"/>
    </location>
</feature>
<feature type="compositionally biased region" description="Low complexity" evidence="23">
    <location>
        <begin position="2505"/>
        <end position="2516"/>
    </location>
</feature>
<feature type="transmembrane region" description="Helical" evidence="24">
    <location>
        <begin position="40"/>
        <end position="59"/>
    </location>
</feature>
<dbReference type="InterPro" id="IPR001254">
    <property type="entry name" value="Trypsin_dom"/>
</dbReference>
<feature type="compositionally biased region" description="Polar residues" evidence="23">
    <location>
        <begin position="1894"/>
        <end position="1911"/>
    </location>
</feature>
<dbReference type="SMART" id="SM00541">
    <property type="entry name" value="FYRN"/>
    <property type="match status" value="1"/>
</dbReference>
<feature type="region of interest" description="Disordered" evidence="23">
    <location>
        <begin position="1004"/>
        <end position="1030"/>
    </location>
</feature>
<reference evidence="31" key="1">
    <citation type="submission" date="2025-08" db="UniProtKB">
        <authorList>
            <consortium name="RefSeq"/>
        </authorList>
    </citation>
    <scope>IDENTIFICATION</scope>
    <source>
        <strain evidence="31">Airmid</strain>
    </source>
</reference>
<dbReference type="SUPFAM" id="SSF56235">
    <property type="entry name" value="N-terminal nucleophile aminohydrolases (Ntn hydrolases)"/>
    <property type="match status" value="1"/>
</dbReference>
<dbReference type="GO" id="GO:0044666">
    <property type="term" value="C:MLL3/4 complex"/>
    <property type="evidence" value="ECO:0007669"/>
    <property type="project" value="TreeGrafter"/>
</dbReference>
<dbReference type="NCBIfam" id="NF003075">
    <property type="entry name" value="PRK03996.1"/>
    <property type="match status" value="1"/>
</dbReference>
<dbReference type="CDD" id="cd19171">
    <property type="entry name" value="SET_KMT2C_2D"/>
    <property type="match status" value="1"/>
</dbReference>
<feature type="coiled-coil region" evidence="22">
    <location>
        <begin position="3124"/>
        <end position="3161"/>
    </location>
</feature>
<evidence type="ECO:0000256" key="18">
    <source>
        <dbReference type="ARBA" id="ARBA00023163"/>
    </source>
</evidence>
<evidence type="ECO:0000256" key="20">
    <source>
        <dbReference type="PROSITE-ProRule" id="PRU00146"/>
    </source>
</evidence>
<keyword evidence="15 21" id="KW-0647">Proteasome</keyword>
<keyword evidence="14" id="KW-0156">Chromatin regulator</keyword>
<feature type="compositionally biased region" description="Pro residues" evidence="23">
    <location>
        <begin position="1999"/>
        <end position="2008"/>
    </location>
</feature>
<evidence type="ECO:0000256" key="5">
    <source>
        <dbReference type="ARBA" id="ARBA00022490"/>
    </source>
</evidence>
<evidence type="ECO:0000256" key="15">
    <source>
        <dbReference type="ARBA" id="ARBA00022942"/>
    </source>
</evidence>
<feature type="region of interest" description="Disordered" evidence="23">
    <location>
        <begin position="3684"/>
        <end position="3706"/>
    </location>
</feature>
<feature type="compositionally biased region" description="Acidic residues" evidence="23">
    <location>
        <begin position="4102"/>
        <end position="4115"/>
    </location>
</feature>
<gene>
    <name evidence="31" type="primary">LOC113795465</name>
</gene>
<feature type="compositionally biased region" description="Basic and acidic residues" evidence="23">
    <location>
        <begin position="3647"/>
        <end position="3664"/>
    </location>
</feature>
<keyword evidence="24" id="KW-0812">Transmembrane</keyword>
<dbReference type="Gene3D" id="2.40.10.10">
    <property type="entry name" value="Trypsin-like serine proteases"/>
    <property type="match status" value="2"/>
</dbReference>
<dbReference type="PROSITE" id="PS51475">
    <property type="entry name" value="PROTEASOME_ALPHA_2"/>
    <property type="match status" value="1"/>
</dbReference>
<dbReference type="InterPro" id="IPR013083">
    <property type="entry name" value="Znf_RING/FYVE/PHD"/>
</dbReference>
<dbReference type="Pfam" id="PF00628">
    <property type="entry name" value="PHD"/>
    <property type="match status" value="1"/>
</dbReference>
<evidence type="ECO:0000259" key="25">
    <source>
        <dbReference type="PROSITE" id="PS50016"/>
    </source>
</evidence>
<feature type="compositionally biased region" description="Polar residues" evidence="23">
    <location>
        <begin position="1409"/>
        <end position="1419"/>
    </location>
</feature>
<feature type="region of interest" description="Disordered" evidence="23">
    <location>
        <begin position="4093"/>
        <end position="4117"/>
    </location>
</feature>
<feature type="compositionally biased region" description="Low complexity" evidence="23">
    <location>
        <begin position="2131"/>
        <end position="2141"/>
    </location>
</feature>
<dbReference type="FunFam" id="3.30.40.10:FF:000002">
    <property type="entry name" value="Histone-lysine N-methyltransferase"/>
    <property type="match status" value="1"/>
</dbReference>
<dbReference type="GO" id="GO:0004252">
    <property type="term" value="F:serine-type endopeptidase activity"/>
    <property type="evidence" value="ECO:0007669"/>
    <property type="project" value="InterPro"/>
</dbReference>
<evidence type="ECO:0000313" key="30">
    <source>
        <dbReference type="Proteomes" id="UP000515146"/>
    </source>
</evidence>
<feature type="region of interest" description="Disordered" evidence="23">
    <location>
        <begin position="1084"/>
        <end position="1104"/>
    </location>
</feature>
<feature type="region of interest" description="Disordered" evidence="23">
    <location>
        <begin position="3732"/>
        <end position="3751"/>
    </location>
</feature>
<dbReference type="Gene3D" id="3.60.20.10">
    <property type="entry name" value="Glutamine Phosphoribosylpyrophosphate, subunit 1, domain 1"/>
    <property type="match status" value="1"/>
</dbReference>
<keyword evidence="10" id="KW-0479">Metal-binding</keyword>
<feature type="compositionally biased region" description="Low complexity" evidence="23">
    <location>
        <begin position="3687"/>
        <end position="3700"/>
    </location>
</feature>
<feature type="compositionally biased region" description="Polar residues" evidence="23">
    <location>
        <begin position="2541"/>
        <end position="2550"/>
    </location>
</feature>
<feature type="compositionally biased region" description="Polar residues" evidence="23">
    <location>
        <begin position="2405"/>
        <end position="2418"/>
    </location>
</feature>
<feature type="compositionally biased region" description="Low complexity" evidence="23">
    <location>
        <begin position="2891"/>
        <end position="2928"/>
    </location>
</feature>
<evidence type="ECO:0000256" key="6">
    <source>
        <dbReference type="ARBA" id="ARBA00022553"/>
    </source>
</evidence>
<keyword evidence="19" id="KW-0539">Nucleus</keyword>
<feature type="compositionally biased region" description="Polar residues" evidence="23">
    <location>
        <begin position="3874"/>
        <end position="3891"/>
    </location>
</feature>
<feature type="compositionally biased region" description="Polar residues" evidence="23">
    <location>
        <begin position="2181"/>
        <end position="2190"/>
    </location>
</feature>
<evidence type="ECO:0000259" key="26">
    <source>
        <dbReference type="PROSITE" id="PS50240"/>
    </source>
</evidence>
<feature type="region of interest" description="Disordered" evidence="23">
    <location>
        <begin position="4134"/>
        <end position="4161"/>
    </location>
</feature>
<dbReference type="Pfam" id="PF13832">
    <property type="entry name" value="zf-HC5HC2H_2"/>
    <property type="match status" value="1"/>
</dbReference>
<dbReference type="Gene3D" id="1.10.30.10">
    <property type="entry name" value="High mobility group box domain"/>
    <property type="match status" value="1"/>
</dbReference>
<dbReference type="PROSITE" id="PS50016">
    <property type="entry name" value="ZF_PHD_2"/>
    <property type="match status" value="2"/>
</dbReference>
<evidence type="ECO:0000256" key="17">
    <source>
        <dbReference type="ARBA" id="ARBA00023157"/>
    </source>
</evidence>
<dbReference type="Pfam" id="PF05964">
    <property type="entry name" value="FYRN"/>
    <property type="match status" value="1"/>
</dbReference>
<feature type="region of interest" description="Disordered" evidence="23">
    <location>
        <begin position="937"/>
        <end position="984"/>
    </location>
</feature>
<dbReference type="CDD" id="cd15666">
    <property type="entry name" value="ePHD2_KMT2C_like"/>
    <property type="match status" value="1"/>
</dbReference>
<dbReference type="InterPro" id="IPR001965">
    <property type="entry name" value="Znf_PHD"/>
</dbReference>
<dbReference type="FunFam" id="3.60.20.10:FF:000022">
    <property type="entry name" value="Proteasome subunit alpha type"/>
    <property type="match status" value="1"/>
</dbReference>
<dbReference type="SUPFAM" id="SSF82199">
    <property type="entry name" value="SET domain"/>
    <property type="match status" value="1"/>
</dbReference>
<protein>
    <recommendedName>
        <fullName evidence="4">Proteasome subunit alpha type-4</fullName>
    </recommendedName>
</protein>
<evidence type="ECO:0000256" key="21">
    <source>
        <dbReference type="PROSITE-ProRule" id="PRU00808"/>
    </source>
</evidence>
<dbReference type="SMART" id="SM00249">
    <property type="entry name" value="PHD"/>
    <property type="match status" value="4"/>
</dbReference>
<dbReference type="CTD" id="20233"/>
<feature type="compositionally biased region" description="Low complexity" evidence="23">
    <location>
        <begin position="3337"/>
        <end position="3378"/>
    </location>
</feature>
<organism evidence="30 31">
    <name type="scientific">Dermatophagoides pteronyssinus</name>
    <name type="common">European house dust mite</name>
    <dbReference type="NCBI Taxonomy" id="6956"/>
    <lineage>
        <taxon>Eukaryota</taxon>
        <taxon>Metazoa</taxon>
        <taxon>Ecdysozoa</taxon>
        <taxon>Arthropoda</taxon>
        <taxon>Chelicerata</taxon>
        <taxon>Arachnida</taxon>
        <taxon>Acari</taxon>
        <taxon>Acariformes</taxon>
        <taxon>Sarcoptiformes</taxon>
        <taxon>Astigmata</taxon>
        <taxon>Psoroptidia</taxon>
        <taxon>Analgoidea</taxon>
        <taxon>Pyroglyphidae</taxon>
        <taxon>Dermatophagoidinae</taxon>
        <taxon>Dermatophagoides</taxon>
    </lineage>
</organism>
<dbReference type="KEGG" id="dpte:113795465"/>
<dbReference type="FunFam" id="2.40.10.10:FF:000068">
    <property type="entry name" value="transmembrane protease serine 2"/>
    <property type="match status" value="1"/>
</dbReference>
<dbReference type="CDD" id="cd15513">
    <property type="entry name" value="PHD5_KMT2C_like"/>
    <property type="match status" value="1"/>
</dbReference>
<feature type="compositionally biased region" description="Polar residues" evidence="23">
    <location>
        <begin position="3216"/>
        <end position="3254"/>
    </location>
</feature>
<comment type="function">
    <text evidence="1">The proteasome is a multicatalytic proteinase complex which is characterized by its ability to cleave peptides with Arg, Phe, Tyr, Leu, and Glu adjacent to the leaving group at neutral or slightly basic pH. The proteasome has an ATP-dependent proteolytic activity.</text>
</comment>
<accession>A0A6P6Y7S5</accession>
<keyword evidence="22" id="KW-0175">Coiled coil</keyword>
<dbReference type="Pfam" id="PF00856">
    <property type="entry name" value="SET"/>
    <property type="match status" value="1"/>
</dbReference>
<evidence type="ECO:0000256" key="22">
    <source>
        <dbReference type="SAM" id="Coils"/>
    </source>
</evidence>
<dbReference type="SMART" id="SM00948">
    <property type="entry name" value="Proteasome_A_N"/>
    <property type="match status" value="1"/>
</dbReference>
<evidence type="ECO:0000259" key="29">
    <source>
        <dbReference type="PROSITE" id="PS51805"/>
    </source>
</evidence>
<dbReference type="PANTHER" id="PTHR45888">
    <property type="entry name" value="HL01030P-RELATED"/>
    <property type="match status" value="1"/>
</dbReference>
<dbReference type="GO" id="GO:0005700">
    <property type="term" value="C:polytene chromosome"/>
    <property type="evidence" value="ECO:0007669"/>
    <property type="project" value="UniProtKB-ARBA"/>
</dbReference>
<dbReference type="PROSITE" id="PS00854">
    <property type="entry name" value="PROTEASOME_BETA_1"/>
    <property type="match status" value="1"/>
</dbReference>
<dbReference type="InterPro" id="IPR019787">
    <property type="entry name" value="Znf_PHD-finger"/>
</dbReference>
<feature type="compositionally biased region" description="Polar residues" evidence="23">
    <location>
        <begin position="2686"/>
        <end position="2697"/>
    </location>
</feature>
<feature type="compositionally biased region" description="Basic residues" evidence="23">
    <location>
        <begin position="1869"/>
        <end position="1892"/>
    </location>
</feature>
<dbReference type="Gene3D" id="3.30.160.360">
    <property type="match status" value="1"/>
</dbReference>
<feature type="compositionally biased region" description="Low complexity" evidence="23">
    <location>
        <begin position="1966"/>
        <end position="1980"/>
    </location>
</feature>
<dbReference type="InterPro" id="IPR016050">
    <property type="entry name" value="Proteasome_bsu_CS"/>
</dbReference>
<keyword evidence="24" id="KW-1133">Transmembrane helix</keyword>
<feature type="compositionally biased region" description="Basic residues" evidence="23">
    <location>
        <begin position="4149"/>
        <end position="4158"/>
    </location>
</feature>
<dbReference type="InterPro" id="IPR029055">
    <property type="entry name" value="Ntn_hydrolases_N"/>
</dbReference>
<feature type="region of interest" description="Disordered" evidence="23">
    <location>
        <begin position="1517"/>
        <end position="1586"/>
    </location>
</feature>
<feature type="compositionally biased region" description="Low complexity" evidence="23">
    <location>
        <begin position="2946"/>
        <end position="2997"/>
    </location>
</feature>
<feature type="compositionally biased region" description="Low complexity" evidence="23">
    <location>
        <begin position="3255"/>
        <end position="3277"/>
    </location>
</feature>
<feature type="compositionally biased region" description="Low complexity" evidence="23">
    <location>
        <begin position="952"/>
        <end position="967"/>
    </location>
</feature>
<feature type="region of interest" description="Disordered" evidence="23">
    <location>
        <begin position="320"/>
        <end position="353"/>
    </location>
</feature>
<dbReference type="PROSITE" id="PS51543">
    <property type="entry name" value="FYRC"/>
    <property type="match status" value="1"/>
</dbReference>
<evidence type="ECO:0000256" key="10">
    <source>
        <dbReference type="ARBA" id="ARBA00022723"/>
    </source>
</evidence>
<proteinExistence type="inferred from homology"/>
<feature type="compositionally biased region" description="Basic residues" evidence="23">
    <location>
        <begin position="1571"/>
        <end position="1582"/>
    </location>
</feature>
<dbReference type="Pfam" id="PF05965">
    <property type="entry name" value="FYRC"/>
    <property type="match status" value="1"/>
</dbReference>
<evidence type="ECO:0000256" key="13">
    <source>
        <dbReference type="ARBA" id="ARBA00022833"/>
    </source>
</evidence>
<keyword evidence="11" id="KW-0677">Repeat</keyword>
<evidence type="ECO:0000256" key="9">
    <source>
        <dbReference type="ARBA" id="ARBA00022691"/>
    </source>
</evidence>
<dbReference type="CDD" id="cd03752">
    <property type="entry name" value="proteasome_alpha_type_4"/>
    <property type="match status" value="1"/>
</dbReference>
<dbReference type="PRINTS" id="PR00722">
    <property type="entry name" value="CHYMOTRYPSIN"/>
</dbReference>
<dbReference type="InterPro" id="IPR009003">
    <property type="entry name" value="Peptidase_S1_PA"/>
</dbReference>
<dbReference type="Proteomes" id="UP000515146">
    <property type="component" value="Unplaced"/>
</dbReference>
<feature type="region of interest" description="Disordered" evidence="23">
    <location>
        <begin position="1125"/>
        <end position="1149"/>
    </location>
</feature>
<keyword evidence="5" id="KW-0963">Cytoplasm</keyword>
<dbReference type="RefSeq" id="XP_027201452.1">
    <property type="nucleotide sequence ID" value="XM_027345651.1"/>
</dbReference>
<dbReference type="GO" id="GO:0006511">
    <property type="term" value="P:ubiquitin-dependent protein catabolic process"/>
    <property type="evidence" value="ECO:0007669"/>
    <property type="project" value="InterPro"/>
</dbReference>
<dbReference type="InterPro" id="IPR043504">
    <property type="entry name" value="Peptidase_S1_PA_chymotrypsin"/>
</dbReference>
<feature type="region of interest" description="Disordered" evidence="23">
    <location>
        <begin position="2620"/>
        <end position="2651"/>
    </location>
</feature>
<feature type="compositionally biased region" description="Low complexity" evidence="23">
    <location>
        <begin position="2580"/>
        <end position="2603"/>
    </location>
</feature>
<feature type="region of interest" description="Disordered" evidence="23">
    <location>
        <begin position="3336"/>
        <end position="3498"/>
    </location>
</feature>
<feature type="compositionally biased region" description="Low complexity" evidence="23">
    <location>
        <begin position="2191"/>
        <end position="2202"/>
    </location>
</feature>
<feature type="region of interest" description="Disordered" evidence="23">
    <location>
        <begin position="2241"/>
        <end position="2418"/>
    </location>
</feature>
<dbReference type="SUPFAM" id="SSF47095">
    <property type="entry name" value="HMG-box"/>
    <property type="match status" value="1"/>
</dbReference>
<dbReference type="Gene3D" id="3.30.40.10">
    <property type="entry name" value="Zinc/RING finger domain, C3HC4 (zinc finger)"/>
    <property type="match status" value="3"/>
</dbReference>
<feature type="compositionally biased region" description="Polar residues" evidence="23">
    <location>
        <begin position="1539"/>
        <end position="1563"/>
    </location>
</feature>